<name>A0A3P8BR06_HELPZ</name>
<dbReference type="WBParaSite" id="HPBE_0000800901-mRNA-1">
    <property type="protein sequence ID" value="HPBE_0000800901-mRNA-1"/>
    <property type="gene ID" value="HPBE_0000800901"/>
</dbReference>
<organism evidence="2">
    <name type="scientific">Heligmosomoides polygyrus</name>
    <name type="common">Parasitic roundworm</name>
    <dbReference type="NCBI Taxonomy" id="6339"/>
    <lineage>
        <taxon>Eukaryota</taxon>
        <taxon>Metazoa</taxon>
        <taxon>Ecdysozoa</taxon>
        <taxon>Nematoda</taxon>
        <taxon>Chromadorea</taxon>
        <taxon>Rhabditida</taxon>
        <taxon>Rhabditina</taxon>
        <taxon>Rhabditomorpha</taxon>
        <taxon>Strongyloidea</taxon>
        <taxon>Heligmosomidae</taxon>
        <taxon>Heligmosomoides</taxon>
    </lineage>
</organism>
<keyword evidence="3" id="KW-1185">Reference proteome</keyword>
<protein>
    <submittedName>
        <fullName evidence="2 4">Uncharacterized protein</fullName>
    </submittedName>
</protein>
<sequence length="298" mass="34182">MKYCATFKKTASSSKRMEKLRNRLGLMRLMRLKEEGIVGFYSAGDDELTYLFGKSRHLIWRVHNLLFRRLKMHYTLKERIHILSLAYDYQFEFSSQHQDRDGGSSVNSFSPQRYLLKVVSSEVLAMFPEEKNNSELIRQSDLETAMTFMDHEVDPDMSSSESEDGSSSGGIKRRRPDVDNGHKLPSATGREPQYSKSFENNDPSSSSAEKKSNSVVPEETREVEESEQVPRQKKRRKAIETAASADHTVGETQPSPEEVSPKKRHRKRKRTAVDSQTSEEQERNAEKASDFPSNSVRH</sequence>
<dbReference type="OrthoDB" id="5859745at2759"/>
<evidence type="ECO:0000313" key="3">
    <source>
        <dbReference type="Proteomes" id="UP000050761"/>
    </source>
</evidence>
<dbReference type="EMBL" id="UZAH01026029">
    <property type="protein sequence ID" value="VDO74502.1"/>
    <property type="molecule type" value="Genomic_DNA"/>
</dbReference>
<gene>
    <name evidence="2" type="ORF">HPBE_LOCUS8010</name>
</gene>
<accession>A0A3P8BR06</accession>
<feature type="region of interest" description="Disordered" evidence="1">
    <location>
        <begin position="153"/>
        <end position="298"/>
    </location>
</feature>
<evidence type="ECO:0000313" key="4">
    <source>
        <dbReference type="WBParaSite" id="HPBE_0000800901-mRNA-1"/>
    </source>
</evidence>
<feature type="compositionally biased region" description="Basic and acidic residues" evidence="1">
    <location>
        <begin position="280"/>
        <end position="289"/>
    </location>
</feature>
<dbReference type="Proteomes" id="UP000050761">
    <property type="component" value="Unassembled WGS sequence"/>
</dbReference>
<proteinExistence type="predicted"/>
<dbReference type="AlphaFoldDB" id="A0A3P8BR06"/>
<reference evidence="4" key="2">
    <citation type="submission" date="2019-09" db="UniProtKB">
        <authorList>
            <consortium name="WormBaseParasite"/>
        </authorList>
    </citation>
    <scope>IDENTIFICATION</scope>
</reference>
<reference evidence="2 3" key="1">
    <citation type="submission" date="2018-11" db="EMBL/GenBank/DDBJ databases">
        <authorList>
            <consortium name="Pathogen Informatics"/>
        </authorList>
    </citation>
    <scope>NUCLEOTIDE SEQUENCE [LARGE SCALE GENOMIC DNA]</scope>
</reference>
<evidence type="ECO:0000256" key="1">
    <source>
        <dbReference type="SAM" id="MobiDB-lite"/>
    </source>
</evidence>
<evidence type="ECO:0000313" key="2">
    <source>
        <dbReference type="EMBL" id="VDO74502.1"/>
    </source>
</evidence>
<feature type="compositionally biased region" description="Polar residues" evidence="1">
    <location>
        <begin position="194"/>
        <end position="203"/>
    </location>
</feature>